<gene>
    <name evidence="3" type="ORF">Z517_10047</name>
</gene>
<keyword evidence="4" id="KW-1185">Reference proteome</keyword>
<evidence type="ECO:0000256" key="1">
    <source>
        <dbReference type="ARBA" id="ARBA00023002"/>
    </source>
</evidence>
<dbReference type="Pfam" id="PF00106">
    <property type="entry name" value="adh_short"/>
    <property type="match status" value="2"/>
</dbReference>
<evidence type="ECO:0000256" key="2">
    <source>
        <dbReference type="SAM" id="MobiDB-lite"/>
    </source>
</evidence>
<dbReference type="Proteomes" id="UP000053029">
    <property type="component" value="Unassembled WGS sequence"/>
</dbReference>
<dbReference type="HOGENOM" id="CLU_010194_42_0_1"/>
<name>A0A0D2DIX9_9EURO</name>
<dbReference type="RefSeq" id="XP_013281409.1">
    <property type="nucleotide sequence ID" value="XM_013425955.1"/>
</dbReference>
<proteinExistence type="predicted"/>
<dbReference type="GeneID" id="25309537"/>
<dbReference type="SUPFAM" id="SSF51735">
    <property type="entry name" value="NAD(P)-binding Rossmann-fold domains"/>
    <property type="match status" value="1"/>
</dbReference>
<organism evidence="3 4">
    <name type="scientific">Fonsecaea pedrosoi CBS 271.37</name>
    <dbReference type="NCBI Taxonomy" id="1442368"/>
    <lineage>
        <taxon>Eukaryota</taxon>
        <taxon>Fungi</taxon>
        <taxon>Dikarya</taxon>
        <taxon>Ascomycota</taxon>
        <taxon>Pezizomycotina</taxon>
        <taxon>Eurotiomycetes</taxon>
        <taxon>Chaetothyriomycetidae</taxon>
        <taxon>Chaetothyriales</taxon>
        <taxon>Herpotrichiellaceae</taxon>
        <taxon>Fonsecaea</taxon>
    </lineage>
</organism>
<sequence>MVRIEGRTFVVSGGASGLGLGAVHGIIKSGGSVAILDQNVSAGDQIVKDLTAECCRFYQTDVSSTDSIAAAVSAVKEWTKASRRPLGGVVTAAGIGIPTPAVDQSGQTPLNIQNWDKVFQVNVRGSIDLATQLLVGWAKPMITTKSEKGSNAPGSGEQQDDTDPDPDHDRGAIIFVSSIVAFEGTSGMSAYAASKGAIIGAVLPLARDLAEYGIRVVSIAPGVFQTPLYARLPELIQAQNEGAVVFPKRAGEPGKDFAALVKHIFENVYINGTTLRLDAGMCACIRLEWMDPSITITNIAHHRAAYAMARRMNDRK</sequence>
<dbReference type="OrthoDB" id="1274115at2759"/>
<dbReference type="GO" id="GO:0016491">
    <property type="term" value="F:oxidoreductase activity"/>
    <property type="evidence" value="ECO:0007669"/>
    <property type="project" value="UniProtKB-KW"/>
</dbReference>
<protein>
    <recommendedName>
        <fullName evidence="5">3-hydroxyacyl-CoA dehydrogenase type-2</fullName>
    </recommendedName>
</protein>
<dbReference type="VEuPathDB" id="FungiDB:Z517_10047"/>
<dbReference type="PANTHER" id="PTHR43658:SF8">
    <property type="entry name" value="17-BETA-HYDROXYSTEROID DEHYDROGENASE 14-RELATED"/>
    <property type="match status" value="1"/>
</dbReference>
<evidence type="ECO:0000313" key="4">
    <source>
        <dbReference type="Proteomes" id="UP000053029"/>
    </source>
</evidence>
<dbReference type="AlphaFoldDB" id="A0A0D2DIX9"/>
<accession>A0A0D2DIX9</accession>
<dbReference type="Gene3D" id="3.40.50.720">
    <property type="entry name" value="NAD(P)-binding Rossmann-like Domain"/>
    <property type="match status" value="1"/>
</dbReference>
<dbReference type="InterPro" id="IPR002347">
    <property type="entry name" value="SDR_fam"/>
</dbReference>
<keyword evidence="1" id="KW-0560">Oxidoreductase</keyword>
<dbReference type="PRINTS" id="PR00081">
    <property type="entry name" value="GDHRDH"/>
</dbReference>
<reference evidence="3 4" key="1">
    <citation type="submission" date="2015-01" db="EMBL/GenBank/DDBJ databases">
        <title>The Genome Sequence of Fonsecaea pedrosoi CBS 271.37.</title>
        <authorList>
            <consortium name="The Broad Institute Genomics Platform"/>
            <person name="Cuomo C."/>
            <person name="de Hoog S."/>
            <person name="Gorbushina A."/>
            <person name="Stielow B."/>
            <person name="Teixiera M."/>
            <person name="Abouelleil A."/>
            <person name="Chapman S.B."/>
            <person name="Priest M."/>
            <person name="Young S.K."/>
            <person name="Wortman J."/>
            <person name="Nusbaum C."/>
            <person name="Birren B."/>
        </authorList>
    </citation>
    <scope>NUCLEOTIDE SEQUENCE [LARGE SCALE GENOMIC DNA]</scope>
    <source>
        <strain evidence="3 4">CBS 271.37</strain>
    </source>
</reference>
<feature type="region of interest" description="Disordered" evidence="2">
    <location>
        <begin position="145"/>
        <end position="168"/>
    </location>
</feature>
<evidence type="ECO:0000313" key="3">
    <source>
        <dbReference type="EMBL" id="KIW77601.1"/>
    </source>
</evidence>
<dbReference type="PANTHER" id="PTHR43658">
    <property type="entry name" value="SHORT-CHAIN DEHYDROGENASE/REDUCTASE"/>
    <property type="match status" value="1"/>
</dbReference>
<dbReference type="STRING" id="1442368.A0A0D2DIX9"/>
<dbReference type="InterPro" id="IPR036291">
    <property type="entry name" value="NAD(P)-bd_dom_sf"/>
</dbReference>
<dbReference type="EMBL" id="KN846974">
    <property type="protein sequence ID" value="KIW77601.1"/>
    <property type="molecule type" value="Genomic_DNA"/>
</dbReference>
<evidence type="ECO:0008006" key="5">
    <source>
        <dbReference type="Google" id="ProtNLM"/>
    </source>
</evidence>